<accession>A0A2T0N2H2</accession>
<dbReference type="AlphaFoldDB" id="A0A2T0N2H2"/>
<dbReference type="RefSeq" id="WP_106239731.1">
    <property type="nucleotide sequence ID" value="NZ_PVNG01000006.1"/>
</dbReference>
<dbReference type="Proteomes" id="UP000238312">
    <property type="component" value="Unassembled WGS sequence"/>
</dbReference>
<evidence type="ECO:0000313" key="2">
    <source>
        <dbReference type="Proteomes" id="UP000238312"/>
    </source>
</evidence>
<proteinExistence type="predicted"/>
<organism evidence="1 2">
    <name type="scientific">Nonomuraea fuscirosea</name>
    <dbReference type="NCBI Taxonomy" id="1291556"/>
    <lineage>
        <taxon>Bacteria</taxon>
        <taxon>Bacillati</taxon>
        <taxon>Actinomycetota</taxon>
        <taxon>Actinomycetes</taxon>
        <taxon>Streptosporangiales</taxon>
        <taxon>Streptosporangiaceae</taxon>
        <taxon>Nonomuraea</taxon>
    </lineage>
</organism>
<evidence type="ECO:0000313" key="1">
    <source>
        <dbReference type="EMBL" id="PRX66136.1"/>
    </source>
</evidence>
<reference evidence="1 2" key="1">
    <citation type="submission" date="2018-03" db="EMBL/GenBank/DDBJ databases">
        <title>Genomic Encyclopedia of Type Strains, Phase III (KMG-III): the genomes of soil and plant-associated and newly described type strains.</title>
        <authorList>
            <person name="Whitman W."/>
        </authorList>
    </citation>
    <scope>NUCLEOTIDE SEQUENCE [LARGE SCALE GENOMIC DNA]</scope>
    <source>
        <strain evidence="1 2">CGMCC 4.7104</strain>
    </source>
</reference>
<keyword evidence="2" id="KW-1185">Reference proteome</keyword>
<name>A0A2T0N2H2_9ACTN</name>
<sequence length="213" mass="23017">MAENTTDTTTPETVLTPDQVNALIPVFAWLTRAETPKGGSSRGTANYWSFVGGMRPSIATLVAVHHFGELKGDALIGEDLIDVPDLPDFPDRFVFTQKRTKAVARLTTLRHVGMHLLNVGAEHPLAQPAGVSVPDLAKWLKAADPQAMDRVVAEREATRKALQREAAGKQLEEQVKNLAAAIKVAEDNGLDVTAMRAMLDAVKAQQTSEQASE</sequence>
<comment type="caution">
    <text evidence="1">The sequence shown here is derived from an EMBL/GenBank/DDBJ whole genome shotgun (WGS) entry which is preliminary data.</text>
</comment>
<gene>
    <name evidence="1" type="ORF">B0I32_106272</name>
</gene>
<protein>
    <submittedName>
        <fullName evidence="1">Uncharacterized protein</fullName>
    </submittedName>
</protein>
<dbReference type="EMBL" id="PVNG01000006">
    <property type="protein sequence ID" value="PRX66136.1"/>
    <property type="molecule type" value="Genomic_DNA"/>
</dbReference>